<reference evidence="15" key="1">
    <citation type="submission" date="2022-05" db="EMBL/GenBank/DDBJ databases">
        <authorList>
            <person name="Tuo L."/>
        </authorList>
    </citation>
    <scope>NUCLEOTIDE SEQUENCE</scope>
    <source>
        <strain evidence="15">BSK12Z-4</strain>
    </source>
</reference>
<keyword evidence="4" id="KW-0235">DNA replication</keyword>
<dbReference type="PROSITE" id="PS51462">
    <property type="entry name" value="NUDIX"/>
    <property type="match status" value="1"/>
</dbReference>
<dbReference type="SUPFAM" id="SSF55811">
    <property type="entry name" value="Nudix"/>
    <property type="match status" value="1"/>
</dbReference>
<keyword evidence="8" id="KW-0460">Magnesium</keyword>
<comment type="caution">
    <text evidence="15">The sequence shown here is derived from an EMBL/GenBank/DDBJ whole genome shotgun (WGS) entry which is preliminary data.</text>
</comment>
<dbReference type="PANTHER" id="PTHR47707:SF1">
    <property type="entry name" value="NUDIX HYDROLASE FAMILY PROTEIN"/>
    <property type="match status" value="1"/>
</dbReference>
<dbReference type="InterPro" id="IPR020084">
    <property type="entry name" value="NUDIX_hydrolase_CS"/>
</dbReference>
<keyword evidence="6" id="KW-0227">DNA damage</keyword>
<comment type="similarity">
    <text evidence="2 12">Belongs to the Nudix hydrolase family.</text>
</comment>
<comment type="catalytic activity">
    <reaction evidence="10">
        <text>8-oxo-dGTP + H2O = 8-oxo-dGMP + diphosphate + H(+)</text>
        <dbReference type="Rhea" id="RHEA:31575"/>
        <dbReference type="ChEBI" id="CHEBI:15377"/>
        <dbReference type="ChEBI" id="CHEBI:15378"/>
        <dbReference type="ChEBI" id="CHEBI:33019"/>
        <dbReference type="ChEBI" id="CHEBI:63224"/>
        <dbReference type="ChEBI" id="CHEBI:77896"/>
        <dbReference type="EC" id="3.6.1.55"/>
    </reaction>
</comment>
<dbReference type="CDD" id="cd03425">
    <property type="entry name" value="NUDIX_MutT_NudA_like"/>
    <property type="match status" value="1"/>
</dbReference>
<dbReference type="PROSITE" id="PS00893">
    <property type="entry name" value="NUDIX_BOX"/>
    <property type="match status" value="1"/>
</dbReference>
<dbReference type="GO" id="GO:0044716">
    <property type="term" value="F:8-oxo-GDP phosphatase activity"/>
    <property type="evidence" value="ECO:0007669"/>
    <property type="project" value="TreeGrafter"/>
</dbReference>
<dbReference type="InterPro" id="IPR000086">
    <property type="entry name" value="NUDIX_hydrolase_dom"/>
</dbReference>
<dbReference type="PANTHER" id="PTHR47707">
    <property type="entry name" value="8-OXO-DGTP DIPHOSPHATASE"/>
    <property type="match status" value="1"/>
</dbReference>
<gene>
    <name evidence="15" type="ORF">M8330_09720</name>
</gene>
<keyword evidence="5" id="KW-0479">Metal-binding</keyword>
<dbReference type="InterPro" id="IPR015797">
    <property type="entry name" value="NUDIX_hydrolase-like_dom_sf"/>
</dbReference>
<evidence type="ECO:0000256" key="5">
    <source>
        <dbReference type="ARBA" id="ARBA00022723"/>
    </source>
</evidence>
<feature type="domain" description="Nudix hydrolase" evidence="14">
    <location>
        <begin position="6"/>
        <end position="139"/>
    </location>
</feature>
<keyword evidence="16" id="KW-1185">Reference proteome</keyword>
<dbReference type="InterPro" id="IPR047127">
    <property type="entry name" value="MutT-like"/>
</dbReference>
<evidence type="ECO:0000313" key="16">
    <source>
        <dbReference type="Proteomes" id="UP001139485"/>
    </source>
</evidence>
<dbReference type="Proteomes" id="UP001139485">
    <property type="component" value="Unassembled WGS sequence"/>
</dbReference>
<keyword evidence="7 12" id="KW-0378">Hydrolase</keyword>
<dbReference type="GO" id="GO:0044715">
    <property type="term" value="F:8-oxo-dGDP phosphatase activity"/>
    <property type="evidence" value="ECO:0007669"/>
    <property type="project" value="TreeGrafter"/>
</dbReference>
<dbReference type="PRINTS" id="PR00502">
    <property type="entry name" value="NUDIXFAMILY"/>
</dbReference>
<feature type="region of interest" description="Disordered" evidence="13">
    <location>
        <begin position="212"/>
        <end position="252"/>
    </location>
</feature>
<comment type="cofactor">
    <cofactor evidence="1">
        <name>Mg(2+)</name>
        <dbReference type="ChEBI" id="CHEBI:18420"/>
    </cofactor>
</comment>
<evidence type="ECO:0000256" key="3">
    <source>
        <dbReference type="ARBA" id="ARBA00022457"/>
    </source>
</evidence>
<dbReference type="GO" id="GO:0035539">
    <property type="term" value="F:8-oxo-7,8-dihydrodeoxyguanosine triphosphate pyrophosphatase activity"/>
    <property type="evidence" value="ECO:0007669"/>
    <property type="project" value="UniProtKB-EC"/>
</dbReference>
<evidence type="ECO:0000256" key="13">
    <source>
        <dbReference type="SAM" id="MobiDB-lite"/>
    </source>
</evidence>
<evidence type="ECO:0000256" key="10">
    <source>
        <dbReference type="ARBA" id="ARBA00035861"/>
    </source>
</evidence>
<dbReference type="Gene3D" id="3.90.79.10">
    <property type="entry name" value="Nucleoside Triphosphate Pyrophosphohydrolase"/>
    <property type="match status" value="1"/>
</dbReference>
<dbReference type="Pfam" id="PF00293">
    <property type="entry name" value="NUDIX"/>
    <property type="match status" value="1"/>
</dbReference>
<name>A0A9X2IE84_9ACTN</name>
<evidence type="ECO:0000256" key="2">
    <source>
        <dbReference type="ARBA" id="ARBA00005582"/>
    </source>
</evidence>
<dbReference type="InterPro" id="IPR020476">
    <property type="entry name" value="Nudix_hydrolase"/>
</dbReference>
<dbReference type="GO" id="GO:0046872">
    <property type="term" value="F:metal ion binding"/>
    <property type="evidence" value="ECO:0007669"/>
    <property type="project" value="UniProtKB-KW"/>
</dbReference>
<evidence type="ECO:0000259" key="14">
    <source>
        <dbReference type="PROSITE" id="PS51462"/>
    </source>
</evidence>
<dbReference type="GO" id="GO:0006260">
    <property type="term" value="P:DNA replication"/>
    <property type="evidence" value="ECO:0007669"/>
    <property type="project" value="UniProtKB-KW"/>
</dbReference>
<dbReference type="GO" id="GO:0006281">
    <property type="term" value="P:DNA repair"/>
    <property type="evidence" value="ECO:0007669"/>
    <property type="project" value="UniProtKB-KW"/>
</dbReference>
<evidence type="ECO:0000256" key="11">
    <source>
        <dbReference type="ARBA" id="ARBA00038905"/>
    </source>
</evidence>
<proteinExistence type="inferred from homology"/>
<protein>
    <recommendedName>
        <fullName evidence="11">8-oxo-dGTP diphosphatase</fullName>
        <ecNumber evidence="11">3.6.1.55</ecNumber>
    </recommendedName>
</protein>
<organism evidence="15 16">
    <name type="scientific">Nocardioides bruguierae</name>
    <dbReference type="NCBI Taxonomy" id="2945102"/>
    <lineage>
        <taxon>Bacteria</taxon>
        <taxon>Bacillati</taxon>
        <taxon>Actinomycetota</taxon>
        <taxon>Actinomycetes</taxon>
        <taxon>Propionibacteriales</taxon>
        <taxon>Nocardioidaceae</taxon>
        <taxon>Nocardioides</taxon>
    </lineage>
</organism>
<dbReference type="GO" id="GO:0008413">
    <property type="term" value="F:8-oxo-7,8-dihydroguanosine triphosphate pyrophosphatase activity"/>
    <property type="evidence" value="ECO:0007669"/>
    <property type="project" value="TreeGrafter"/>
</dbReference>
<evidence type="ECO:0000256" key="8">
    <source>
        <dbReference type="ARBA" id="ARBA00022842"/>
    </source>
</evidence>
<evidence type="ECO:0000256" key="12">
    <source>
        <dbReference type="RuleBase" id="RU003476"/>
    </source>
</evidence>
<evidence type="ECO:0000256" key="6">
    <source>
        <dbReference type="ARBA" id="ARBA00022763"/>
    </source>
</evidence>
<evidence type="ECO:0000256" key="1">
    <source>
        <dbReference type="ARBA" id="ARBA00001946"/>
    </source>
</evidence>
<evidence type="ECO:0000313" key="15">
    <source>
        <dbReference type="EMBL" id="MCM0620571.1"/>
    </source>
</evidence>
<keyword evidence="9" id="KW-0234">DNA repair</keyword>
<evidence type="ECO:0000256" key="9">
    <source>
        <dbReference type="ARBA" id="ARBA00023204"/>
    </source>
</evidence>
<dbReference type="EMBL" id="JAMOIL010000010">
    <property type="protein sequence ID" value="MCM0620571.1"/>
    <property type="molecule type" value="Genomic_DNA"/>
</dbReference>
<evidence type="ECO:0000256" key="7">
    <source>
        <dbReference type="ARBA" id="ARBA00022801"/>
    </source>
</evidence>
<accession>A0A9X2IE84</accession>
<dbReference type="RefSeq" id="WP_250827160.1">
    <property type="nucleotide sequence ID" value="NZ_JAMOIL010000010.1"/>
</dbReference>
<evidence type="ECO:0000256" key="4">
    <source>
        <dbReference type="ARBA" id="ARBA00022705"/>
    </source>
</evidence>
<feature type="region of interest" description="Disordered" evidence="13">
    <location>
        <begin position="27"/>
        <end position="47"/>
    </location>
</feature>
<dbReference type="EC" id="3.6.1.55" evidence="11"/>
<dbReference type="AlphaFoldDB" id="A0A9X2IE84"/>
<keyword evidence="3" id="KW-0515">Mutator protein</keyword>
<sequence>MPEQPPPRLVVGAAIVRGARVLAARRTTPPAAAGRWELPGGKVEPGEPPAAAVEREVDEELGCEVEVVAWLDGTSRIREATDDGPALDLRVALARVVGGEPEPTDEPGGHDQVRWLAAEELDEVDWLDSDRPFLPQLRHHLARVAADQRRLVLFEEEDALAVQQRLVADGFDAVLTRERLAGEDDDEDHPWAVLTDAPTFVVELLLDEVDGWLDEGDQPGAGEQAGPRAGWTPTAPPALPTAPKRVKRPDQA</sequence>